<reference evidence="4 5" key="1">
    <citation type="submission" date="2024-01" db="EMBL/GenBank/DDBJ databases">
        <title>Campylobacter porcellus sp. nov.</title>
        <authorList>
            <person name="Papic B."/>
            <person name="Gruntar I."/>
        </authorList>
    </citation>
    <scope>NUCLEOTIDE SEQUENCE [LARGE SCALE GENOMIC DNA]</scope>
    <source>
        <strain evidence="4 5">CX2-4855-23</strain>
    </source>
</reference>
<evidence type="ECO:0000313" key="4">
    <source>
        <dbReference type="EMBL" id="MEE3744617.1"/>
    </source>
</evidence>
<keyword evidence="2 3" id="KW-0081">Bacteriolytic enzyme</keyword>
<accession>A0ABU7M4I6</accession>
<dbReference type="InterPro" id="IPR023347">
    <property type="entry name" value="Lysozyme_dom_sf"/>
</dbReference>
<comment type="catalytic activity">
    <reaction evidence="3">
        <text>Hydrolysis of (1-&gt;4)-beta-linkages between N-acetylmuramic acid and N-acetyl-D-glucosamine residues in a peptidoglycan and between N-acetyl-D-glucosamine residues in chitodextrins.</text>
        <dbReference type="EC" id="3.2.1.17"/>
    </reaction>
</comment>
<evidence type="ECO:0000256" key="1">
    <source>
        <dbReference type="ARBA" id="ARBA00022529"/>
    </source>
</evidence>
<dbReference type="EC" id="3.2.1.17" evidence="3"/>
<keyword evidence="3" id="KW-0378">Hydrolase</keyword>
<comment type="caution">
    <text evidence="4">The sequence shown here is derived from an EMBL/GenBank/DDBJ whole genome shotgun (WGS) entry which is preliminary data.</text>
</comment>
<dbReference type="Proteomes" id="UP001331664">
    <property type="component" value="Unassembled WGS sequence"/>
</dbReference>
<evidence type="ECO:0000256" key="3">
    <source>
        <dbReference type="RuleBase" id="RU003788"/>
    </source>
</evidence>
<dbReference type="PANTHER" id="PTHR37406:SF1">
    <property type="entry name" value="T4-TYPE LYSOZYME 1-RELATED"/>
    <property type="match status" value="1"/>
</dbReference>
<dbReference type="InterPro" id="IPR023346">
    <property type="entry name" value="Lysozyme-like_dom_sf"/>
</dbReference>
<dbReference type="RefSeq" id="WP_330518622.1">
    <property type="nucleotide sequence ID" value="NZ_JAZBRC010000003.1"/>
</dbReference>
<proteinExistence type="inferred from homology"/>
<gene>
    <name evidence="4" type="ORF">V2I23_04840</name>
</gene>
<dbReference type="Gene3D" id="1.10.530.40">
    <property type="match status" value="1"/>
</dbReference>
<dbReference type="SUPFAM" id="SSF53955">
    <property type="entry name" value="Lysozyme-like"/>
    <property type="match status" value="1"/>
</dbReference>
<keyword evidence="5" id="KW-1185">Reference proteome</keyword>
<evidence type="ECO:0000313" key="5">
    <source>
        <dbReference type="Proteomes" id="UP001331664"/>
    </source>
</evidence>
<dbReference type="PANTHER" id="PTHR37406">
    <property type="entry name" value="T4-TYPE LYSOZYME 1-RELATED"/>
    <property type="match status" value="1"/>
</dbReference>
<protein>
    <recommendedName>
        <fullName evidence="3">Lysozyme</fullName>
        <ecNumber evidence="3">3.2.1.17</ecNumber>
    </recommendedName>
</protein>
<organism evidence="4 5">
    <name type="scientific">Campylobacter porcelli</name>
    <dbReference type="NCBI Taxonomy" id="1660073"/>
    <lineage>
        <taxon>Bacteria</taxon>
        <taxon>Pseudomonadati</taxon>
        <taxon>Campylobacterota</taxon>
        <taxon>Epsilonproteobacteria</taxon>
        <taxon>Campylobacterales</taxon>
        <taxon>Campylobacteraceae</taxon>
        <taxon>Campylobacter</taxon>
    </lineage>
</organism>
<sequence>MSLSKDDFNELVEVLKSQEGFRDKIYQCTAGVDTIGYGFNVKYLSSDEIELNGSVIEPMSEKAASEILHKKLKKLIKSVDEIYTWVDDLPGVVKIGVYDMVYQLGLKSFGGFTNTIKHLKNRDYEKARENIMNSRWAKQTPKRAENMAGRLIKASLAVSR</sequence>
<dbReference type="InterPro" id="IPR002196">
    <property type="entry name" value="Glyco_hydro_24"/>
</dbReference>
<name>A0ABU7M4I6_9BACT</name>
<keyword evidence="3" id="KW-0326">Glycosidase</keyword>
<comment type="similarity">
    <text evidence="3">Belongs to the glycosyl hydrolase 24 family.</text>
</comment>
<dbReference type="Pfam" id="PF00959">
    <property type="entry name" value="Phage_lysozyme"/>
    <property type="match status" value="1"/>
</dbReference>
<dbReference type="EMBL" id="JAZBRD010000005">
    <property type="protein sequence ID" value="MEE3744617.1"/>
    <property type="molecule type" value="Genomic_DNA"/>
</dbReference>
<evidence type="ECO:0000256" key="2">
    <source>
        <dbReference type="ARBA" id="ARBA00022638"/>
    </source>
</evidence>
<dbReference type="InterPro" id="IPR052619">
    <property type="entry name" value="Phage_lysozyme-like"/>
</dbReference>
<keyword evidence="1 3" id="KW-0929">Antimicrobial</keyword>